<keyword evidence="1" id="KW-0805">Transcription regulation</keyword>
<dbReference type="RefSeq" id="WP_251872614.1">
    <property type="nucleotide sequence ID" value="NZ_CP098755.1"/>
</dbReference>
<dbReference type="PROSITE" id="PS51077">
    <property type="entry name" value="HTH_ICLR"/>
    <property type="match status" value="1"/>
</dbReference>
<dbReference type="InterPro" id="IPR005471">
    <property type="entry name" value="Tscrpt_reg_IclR_N"/>
</dbReference>
<dbReference type="SMART" id="SM00346">
    <property type="entry name" value="HTH_ICLR"/>
    <property type="match status" value="1"/>
</dbReference>
<evidence type="ECO:0000313" key="6">
    <source>
        <dbReference type="EMBL" id="USG65532.1"/>
    </source>
</evidence>
<dbReference type="Gene3D" id="3.30.450.40">
    <property type="match status" value="1"/>
</dbReference>
<evidence type="ECO:0000259" key="5">
    <source>
        <dbReference type="PROSITE" id="PS51078"/>
    </source>
</evidence>
<dbReference type="PANTHER" id="PTHR30136:SF24">
    <property type="entry name" value="HTH-TYPE TRANSCRIPTIONAL REPRESSOR ALLR"/>
    <property type="match status" value="1"/>
</dbReference>
<dbReference type="InterPro" id="IPR029016">
    <property type="entry name" value="GAF-like_dom_sf"/>
</dbReference>
<sequence>MLKTLDNSLELLKYFTREKRQWGVRELAKEMNISHTAVYRMLATFERYGFIKKEAKTNKYELGYAFLEYASILRDNLDITQLIHPVMKKVVEETNESVFLTWLDGEEGICLDIAESRQPVKYALSVGSRTVLHAGASNKVIMAYLPSSTQAAILDRGLLPRTGHTVREKDKLLQQLSQIRQDGWAYSVGEYTDSVFGIAVPLFAQDRQVVASLTIAGPDYRMPREKVPGVLQVLQAAQQEIQSLLHRIL</sequence>
<evidence type="ECO:0000256" key="2">
    <source>
        <dbReference type="ARBA" id="ARBA00023125"/>
    </source>
</evidence>
<evidence type="ECO:0000313" key="7">
    <source>
        <dbReference type="Proteomes" id="UP001056500"/>
    </source>
</evidence>
<dbReference type="PANTHER" id="PTHR30136">
    <property type="entry name" value="HELIX-TURN-HELIX TRANSCRIPTIONAL REGULATOR, ICLR FAMILY"/>
    <property type="match status" value="1"/>
</dbReference>
<gene>
    <name evidence="6" type="ORF">NDK47_26095</name>
</gene>
<evidence type="ECO:0000256" key="1">
    <source>
        <dbReference type="ARBA" id="ARBA00023015"/>
    </source>
</evidence>
<proteinExistence type="predicted"/>
<feature type="domain" description="IclR-ED" evidence="5">
    <location>
        <begin position="65"/>
        <end position="247"/>
    </location>
</feature>
<protein>
    <submittedName>
        <fullName evidence="6">IclR family transcriptional regulator</fullName>
    </submittedName>
</protein>
<dbReference type="Proteomes" id="UP001056500">
    <property type="component" value="Chromosome"/>
</dbReference>
<keyword evidence="2" id="KW-0238">DNA-binding</keyword>
<keyword evidence="3" id="KW-0804">Transcription</keyword>
<evidence type="ECO:0000256" key="3">
    <source>
        <dbReference type="ARBA" id="ARBA00023163"/>
    </source>
</evidence>
<dbReference type="PROSITE" id="PS51078">
    <property type="entry name" value="ICLR_ED"/>
    <property type="match status" value="1"/>
</dbReference>
<dbReference type="InterPro" id="IPR036390">
    <property type="entry name" value="WH_DNA-bd_sf"/>
</dbReference>
<keyword evidence="7" id="KW-1185">Reference proteome</keyword>
<dbReference type="InterPro" id="IPR014757">
    <property type="entry name" value="Tscrpt_reg_IclR_C"/>
</dbReference>
<dbReference type="Gene3D" id="1.10.10.10">
    <property type="entry name" value="Winged helix-like DNA-binding domain superfamily/Winged helix DNA-binding domain"/>
    <property type="match status" value="1"/>
</dbReference>
<dbReference type="Pfam" id="PF09339">
    <property type="entry name" value="HTH_IclR"/>
    <property type="match status" value="1"/>
</dbReference>
<dbReference type="SUPFAM" id="SSF55781">
    <property type="entry name" value="GAF domain-like"/>
    <property type="match status" value="1"/>
</dbReference>
<reference evidence="6" key="1">
    <citation type="submission" date="2022-06" db="EMBL/GenBank/DDBJ databases">
        <title>Genome sequencing of Brevibacillus sp. BB3-R1.</title>
        <authorList>
            <person name="Heo J."/>
            <person name="Lee D."/>
            <person name="Won M."/>
            <person name="Han B.-H."/>
            <person name="Hong S.-B."/>
            <person name="Kwon S.-W."/>
        </authorList>
    </citation>
    <scope>NUCLEOTIDE SEQUENCE</scope>
    <source>
        <strain evidence="6">BB3-R1</strain>
    </source>
</reference>
<name>A0ABY4WEF4_9BACL</name>
<dbReference type="Pfam" id="PF01614">
    <property type="entry name" value="IclR_C"/>
    <property type="match status" value="1"/>
</dbReference>
<evidence type="ECO:0000259" key="4">
    <source>
        <dbReference type="PROSITE" id="PS51077"/>
    </source>
</evidence>
<dbReference type="SUPFAM" id="SSF46785">
    <property type="entry name" value="Winged helix' DNA-binding domain"/>
    <property type="match status" value="1"/>
</dbReference>
<dbReference type="InterPro" id="IPR050707">
    <property type="entry name" value="HTH_MetabolicPath_Reg"/>
</dbReference>
<dbReference type="InterPro" id="IPR036388">
    <property type="entry name" value="WH-like_DNA-bd_sf"/>
</dbReference>
<accession>A0ABY4WEF4</accession>
<feature type="domain" description="HTH iclR-type" evidence="4">
    <location>
        <begin position="2"/>
        <end position="64"/>
    </location>
</feature>
<dbReference type="EMBL" id="CP098755">
    <property type="protein sequence ID" value="USG65532.1"/>
    <property type="molecule type" value="Genomic_DNA"/>
</dbReference>
<organism evidence="6 7">
    <name type="scientific">Brevibacillus ruminantium</name>
    <dbReference type="NCBI Taxonomy" id="2950604"/>
    <lineage>
        <taxon>Bacteria</taxon>
        <taxon>Bacillati</taxon>
        <taxon>Bacillota</taxon>
        <taxon>Bacilli</taxon>
        <taxon>Bacillales</taxon>
        <taxon>Paenibacillaceae</taxon>
        <taxon>Brevibacillus</taxon>
    </lineage>
</organism>